<dbReference type="FunFam" id="1.10.510.10:FF:002753">
    <property type="match status" value="1"/>
</dbReference>
<dbReference type="SUPFAM" id="SSF56112">
    <property type="entry name" value="Protein kinase-like (PK-like)"/>
    <property type="match status" value="1"/>
</dbReference>
<dbReference type="InterPro" id="IPR050235">
    <property type="entry name" value="CK1_Ser-Thr_kinase"/>
</dbReference>
<accession>A0A8R1Z5W6</accession>
<dbReference type="GO" id="GO:0004672">
    <property type="term" value="F:protein kinase activity"/>
    <property type="evidence" value="ECO:0007669"/>
    <property type="project" value="InterPro"/>
</dbReference>
<reference evidence="5" key="1">
    <citation type="journal article" date="2008" name="Nat. Genet.">
        <title>The Pristionchus pacificus genome provides a unique perspective on nematode lifestyle and parasitism.</title>
        <authorList>
            <person name="Dieterich C."/>
            <person name="Clifton S.W."/>
            <person name="Schuster L.N."/>
            <person name="Chinwalla A."/>
            <person name="Delehaunty K."/>
            <person name="Dinkelacker I."/>
            <person name="Fulton L."/>
            <person name="Fulton R."/>
            <person name="Godfrey J."/>
            <person name="Minx P."/>
            <person name="Mitreva M."/>
            <person name="Roeseler W."/>
            <person name="Tian H."/>
            <person name="Witte H."/>
            <person name="Yang S.P."/>
            <person name="Wilson R.K."/>
            <person name="Sommer R.J."/>
        </authorList>
    </citation>
    <scope>NUCLEOTIDE SEQUENCE [LARGE SCALE GENOMIC DNA]</scope>
    <source>
        <strain evidence="5">PS312</strain>
    </source>
</reference>
<dbReference type="GO" id="GO:0005524">
    <property type="term" value="F:ATP binding"/>
    <property type="evidence" value="ECO:0007669"/>
    <property type="project" value="InterPro"/>
</dbReference>
<keyword evidence="1" id="KW-0206">Cytoskeleton</keyword>
<keyword evidence="1" id="KW-0963">Cytoplasm</keyword>
<proteinExistence type="predicted"/>
<dbReference type="PROSITE" id="PS50202">
    <property type="entry name" value="MSP"/>
    <property type="match status" value="1"/>
</dbReference>
<evidence type="ECO:0000313" key="4">
    <source>
        <dbReference type="EnsemblMetazoa" id="PPA46954.1"/>
    </source>
</evidence>
<dbReference type="Gene3D" id="2.60.40.10">
    <property type="entry name" value="Immunoglobulins"/>
    <property type="match status" value="1"/>
</dbReference>
<dbReference type="PANTHER" id="PTHR11909">
    <property type="entry name" value="CASEIN KINASE-RELATED"/>
    <property type="match status" value="1"/>
</dbReference>
<feature type="domain" description="MSP" evidence="3">
    <location>
        <begin position="203"/>
        <end position="326"/>
    </location>
</feature>
<evidence type="ECO:0000259" key="3">
    <source>
        <dbReference type="PROSITE" id="PS50202"/>
    </source>
</evidence>
<comment type="function">
    <text evidence="1">Central component in molecular interactions underlying sperm crawling. Forms an extensive filament system that extends from sperm villipoda, along the leading edge of the pseudopod.</text>
</comment>
<name>A0A8R1Z5W6_PRIPA</name>
<dbReference type="InterPro" id="IPR000535">
    <property type="entry name" value="MSP_dom"/>
</dbReference>
<evidence type="ECO:0000256" key="1">
    <source>
        <dbReference type="RuleBase" id="RU003425"/>
    </source>
</evidence>
<sequence length="326" mass="37642">TVYRVAEQMLRALKDVHDMGYLHRDVKPENMCIGVRDLTRIYLIDFGMARQFTTNSGRVRKPRNIVGFRGTPRYVAKQVHLQEEQGPGGDLVSLIYSLIELHTGTLPWTKIAATEHEELKKKKESITLEKLCEKMAKPLLDMATSIWNLDYDDFPDYEYLIEKAKQCLWPGFDPNELFDWEYREAEKLVHERNMKNPQDPCRTVRIPPLIVDPTKVHIQNKNVPVTNLLINNVDLKYAFRINTSHADYHCKPHYGFIGPREQVKLVITAQKSTSASRHDSTCDSTVAEGFHIYYCIVPSGKEHLDPRDVVRKDPRKAKVNLPLTMA</sequence>
<dbReference type="Pfam" id="PF00069">
    <property type="entry name" value="Pkinase"/>
    <property type="match status" value="1"/>
</dbReference>
<dbReference type="OrthoDB" id="5979581at2759"/>
<dbReference type="InterPro" id="IPR008271">
    <property type="entry name" value="Ser/Thr_kinase_AS"/>
</dbReference>
<dbReference type="InterPro" id="IPR011009">
    <property type="entry name" value="Kinase-like_dom_sf"/>
</dbReference>
<dbReference type="Proteomes" id="UP000005239">
    <property type="component" value="Unassembled WGS sequence"/>
</dbReference>
<dbReference type="EnsemblMetazoa" id="PPA46954.1">
    <property type="protein sequence ID" value="PPA46954.1"/>
    <property type="gene ID" value="WBGene00304733"/>
</dbReference>
<reference evidence="4" key="2">
    <citation type="submission" date="2022-06" db="UniProtKB">
        <authorList>
            <consortium name="EnsemblMetazoa"/>
        </authorList>
    </citation>
    <scope>IDENTIFICATION</scope>
    <source>
        <strain evidence="4">PS312</strain>
    </source>
</reference>
<keyword evidence="5" id="KW-1185">Reference proteome</keyword>
<evidence type="ECO:0000259" key="2">
    <source>
        <dbReference type="PROSITE" id="PS50011"/>
    </source>
</evidence>
<dbReference type="AlphaFoldDB" id="A0A8R1Z5W6"/>
<evidence type="ECO:0000313" key="5">
    <source>
        <dbReference type="Proteomes" id="UP000005239"/>
    </source>
</evidence>
<dbReference type="PROSITE" id="PS00108">
    <property type="entry name" value="PROTEIN_KINASE_ST"/>
    <property type="match status" value="1"/>
</dbReference>
<dbReference type="InterPro" id="IPR000719">
    <property type="entry name" value="Prot_kinase_dom"/>
</dbReference>
<dbReference type="Pfam" id="PF00635">
    <property type="entry name" value="Motile_Sperm"/>
    <property type="match status" value="1"/>
</dbReference>
<organism evidence="4 5">
    <name type="scientific">Pristionchus pacificus</name>
    <name type="common">Parasitic nematode worm</name>
    <dbReference type="NCBI Taxonomy" id="54126"/>
    <lineage>
        <taxon>Eukaryota</taxon>
        <taxon>Metazoa</taxon>
        <taxon>Ecdysozoa</taxon>
        <taxon>Nematoda</taxon>
        <taxon>Chromadorea</taxon>
        <taxon>Rhabditida</taxon>
        <taxon>Rhabditina</taxon>
        <taxon>Diplogasteromorpha</taxon>
        <taxon>Diplogasteroidea</taxon>
        <taxon>Neodiplogasteridae</taxon>
        <taxon>Pristionchus</taxon>
    </lineage>
</organism>
<dbReference type="Gene3D" id="1.10.510.10">
    <property type="entry name" value="Transferase(Phosphotransferase) domain 1"/>
    <property type="match status" value="1"/>
</dbReference>
<dbReference type="PROSITE" id="PS50011">
    <property type="entry name" value="PROTEIN_KINASE_DOM"/>
    <property type="match status" value="1"/>
</dbReference>
<protein>
    <recommendedName>
        <fullName evidence="1">Major sperm protein</fullName>
    </recommendedName>
</protein>
<dbReference type="InterPro" id="IPR008962">
    <property type="entry name" value="PapD-like_sf"/>
</dbReference>
<feature type="domain" description="Protein kinase" evidence="2">
    <location>
        <begin position="1"/>
        <end position="178"/>
    </location>
</feature>
<dbReference type="SUPFAM" id="SSF49354">
    <property type="entry name" value="PapD-like"/>
    <property type="match status" value="1"/>
</dbReference>
<dbReference type="InterPro" id="IPR013783">
    <property type="entry name" value="Ig-like_fold"/>
</dbReference>
<gene>
    <name evidence="4" type="primary">WBGene00304733</name>
</gene>